<dbReference type="OrthoDB" id="623670at2759"/>
<organism evidence="3 4">
    <name type="scientific">Mortierella isabellina</name>
    <name type="common">Filamentous fungus</name>
    <name type="synonym">Umbelopsis isabellina</name>
    <dbReference type="NCBI Taxonomy" id="91625"/>
    <lineage>
        <taxon>Eukaryota</taxon>
        <taxon>Fungi</taxon>
        <taxon>Fungi incertae sedis</taxon>
        <taxon>Mucoromycota</taxon>
        <taxon>Mucoromycotina</taxon>
        <taxon>Umbelopsidomycetes</taxon>
        <taxon>Umbelopsidales</taxon>
        <taxon>Umbelopsidaceae</taxon>
        <taxon>Umbelopsis</taxon>
    </lineage>
</organism>
<gene>
    <name evidence="3" type="ORF">INT43_006120</name>
</gene>
<dbReference type="Proteomes" id="UP000654370">
    <property type="component" value="Unassembled WGS sequence"/>
</dbReference>
<name>A0A8H7UHD2_MORIS</name>
<comment type="caution">
    <text evidence="3">The sequence shown here is derived from an EMBL/GenBank/DDBJ whole genome shotgun (WGS) entry which is preliminary data.</text>
</comment>
<dbReference type="PANTHER" id="PTHR31836">
    <property type="match status" value="1"/>
</dbReference>
<dbReference type="InterPro" id="IPR051477">
    <property type="entry name" value="Expansin_CellWall"/>
</dbReference>
<evidence type="ECO:0000313" key="3">
    <source>
        <dbReference type="EMBL" id="KAG2183125.1"/>
    </source>
</evidence>
<evidence type="ECO:0000259" key="2">
    <source>
        <dbReference type="Pfam" id="PF03330"/>
    </source>
</evidence>
<dbReference type="EMBL" id="JAEPQZ010000003">
    <property type="protein sequence ID" value="KAG2183125.1"/>
    <property type="molecule type" value="Genomic_DNA"/>
</dbReference>
<dbReference type="AlphaFoldDB" id="A0A8H7UHD2"/>
<feature type="non-terminal residue" evidence="3">
    <location>
        <position position="1"/>
    </location>
</feature>
<dbReference type="InterPro" id="IPR036908">
    <property type="entry name" value="RlpA-like_sf"/>
</dbReference>
<dbReference type="CDD" id="cd22191">
    <property type="entry name" value="DPBB_RlpA_EXP_N-like"/>
    <property type="match status" value="1"/>
</dbReference>
<keyword evidence="4" id="KW-1185">Reference proteome</keyword>
<dbReference type="PANTHER" id="PTHR31836:SF28">
    <property type="entry name" value="SRCR DOMAIN-CONTAINING PROTEIN-RELATED"/>
    <property type="match status" value="1"/>
</dbReference>
<dbReference type="InterPro" id="IPR009009">
    <property type="entry name" value="RlpA-like_DPBB"/>
</dbReference>
<accession>A0A8H7UHD2</accession>
<protein>
    <recommendedName>
        <fullName evidence="2">RlpA-like protein double-psi beta-barrel domain-containing protein</fullName>
    </recommendedName>
</protein>
<sequence length="134" mass="14138">AIPLPNVEDSLKAAGQAAEKGLSSFLKLGIFSGQATWFKPVTEGGPTGACGPQEDNNDMIVALNAAQYGPMNKKSKYCGKKILITGPNGKTVTATINDACPGCKKNSLDLTPAVFKKLGDMNTGILKIKWHFVN</sequence>
<keyword evidence="1" id="KW-0732">Signal</keyword>
<dbReference type="Pfam" id="PF03330">
    <property type="entry name" value="DPBB_1"/>
    <property type="match status" value="1"/>
</dbReference>
<reference evidence="3" key="1">
    <citation type="submission" date="2020-12" db="EMBL/GenBank/DDBJ databases">
        <title>Metabolic potential, ecology and presence of endohyphal bacteria is reflected in genomic diversity of Mucoromycotina.</title>
        <authorList>
            <person name="Muszewska A."/>
            <person name="Okrasinska A."/>
            <person name="Steczkiewicz K."/>
            <person name="Drgas O."/>
            <person name="Orlowska M."/>
            <person name="Perlinska-Lenart U."/>
            <person name="Aleksandrzak-Piekarczyk T."/>
            <person name="Szatraj K."/>
            <person name="Zielenkiewicz U."/>
            <person name="Pilsyk S."/>
            <person name="Malc E."/>
            <person name="Mieczkowski P."/>
            <person name="Kruszewska J.S."/>
            <person name="Biernat P."/>
            <person name="Pawlowska J."/>
        </authorList>
    </citation>
    <scope>NUCLEOTIDE SEQUENCE</scope>
    <source>
        <strain evidence="3">WA0000067209</strain>
    </source>
</reference>
<feature type="domain" description="RlpA-like protein double-psi beta-barrel" evidence="2">
    <location>
        <begin position="33"/>
        <end position="129"/>
    </location>
</feature>
<dbReference type="Gene3D" id="2.40.40.10">
    <property type="entry name" value="RlpA-like domain"/>
    <property type="match status" value="1"/>
</dbReference>
<dbReference type="SUPFAM" id="SSF50685">
    <property type="entry name" value="Barwin-like endoglucanases"/>
    <property type="match status" value="1"/>
</dbReference>
<proteinExistence type="predicted"/>
<evidence type="ECO:0000313" key="4">
    <source>
        <dbReference type="Proteomes" id="UP000654370"/>
    </source>
</evidence>
<evidence type="ECO:0000256" key="1">
    <source>
        <dbReference type="ARBA" id="ARBA00022729"/>
    </source>
</evidence>